<organism evidence="1 2">
    <name type="scientific">Levilactobacillus koreensis</name>
    <dbReference type="NCBI Taxonomy" id="637971"/>
    <lineage>
        <taxon>Bacteria</taxon>
        <taxon>Bacillati</taxon>
        <taxon>Bacillota</taxon>
        <taxon>Bacilli</taxon>
        <taxon>Lactobacillales</taxon>
        <taxon>Lactobacillaceae</taxon>
        <taxon>Levilactobacillus</taxon>
    </lineage>
</organism>
<evidence type="ECO:0008006" key="3">
    <source>
        <dbReference type="Google" id="ProtNLM"/>
    </source>
</evidence>
<gene>
    <name evidence="1" type="ORF">ABN16_05120</name>
</gene>
<keyword evidence="2" id="KW-1185">Reference proteome</keyword>
<evidence type="ECO:0000313" key="1">
    <source>
        <dbReference type="EMBL" id="AKP64438.1"/>
    </source>
</evidence>
<dbReference type="EMBL" id="CP012033">
    <property type="protein sequence ID" value="AKP64438.1"/>
    <property type="molecule type" value="Genomic_DNA"/>
</dbReference>
<accession>A0AAC8ZGC2</accession>
<dbReference type="Proteomes" id="UP000036000">
    <property type="component" value="Chromosome"/>
</dbReference>
<evidence type="ECO:0000313" key="2">
    <source>
        <dbReference type="Proteomes" id="UP000036000"/>
    </source>
</evidence>
<dbReference type="KEGG" id="lko:ABN16_05120"/>
<reference evidence="1 2" key="1">
    <citation type="submission" date="2015-07" db="EMBL/GenBank/DDBJ databases">
        <title>Lactobacillus korensis/26-25/ whole genome sequencing.</title>
        <authorList>
            <person name="Kim M.K."/>
            <person name="Im W.-T."/>
            <person name="Srinivasan S."/>
            <person name="Lee J.-J."/>
        </authorList>
    </citation>
    <scope>NUCLEOTIDE SEQUENCE [LARGE SCALE GENOMIC DNA]</scope>
    <source>
        <strain evidence="1 2">26-25</strain>
    </source>
</reference>
<protein>
    <recommendedName>
        <fullName evidence="3">AbrB family transcriptional regulator</fullName>
    </recommendedName>
</protein>
<sequence>MMEKNSNERIIGEYETRRIGHSIVLTVPKKAGIDEKEKYLLIKKNDGSLEYRPVQTNPWLSGTYDDIDFKKINKELGNIDNGSPVGKENVEW</sequence>
<dbReference type="RefSeq" id="WP_048733498.1">
    <property type="nucleotide sequence ID" value="NZ_CP012033.1"/>
</dbReference>
<name>A0AAC8ZGC2_9LACO</name>
<proteinExistence type="predicted"/>
<dbReference type="AlphaFoldDB" id="A0AAC8ZGC2"/>